<evidence type="ECO:0000313" key="8">
    <source>
        <dbReference type="EMBL" id="OQR92695.1"/>
    </source>
</evidence>
<keyword evidence="9" id="KW-1185">Reference proteome</keyword>
<dbReference type="InterPro" id="IPR000742">
    <property type="entry name" value="EGF"/>
</dbReference>
<dbReference type="GO" id="GO:0034411">
    <property type="term" value="P:cell wall (1-&gt;3)-beta-D-glucan biosynthetic process"/>
    <property type="evidence" value="ECO:0007669"/>
    <property type="project" value="TreeGrafter"/>
</dbReference>
<dbReference type="SUPFAM" id="SSF51445">
    <property type="entry name" value="(Trans)glycosidases"/>
    <property type="match status" value="1"/>
</dbReference>
<dbReference type="STRING" id="1202772.A0A1V9Z3W1"/>
<dbReference type="Gene3D" id="3.20.20.80">
    <property type="entry name" value="Glycosidases"/>
    <property type="match status" value="1"/>
</dbReference>
<keyword evidence="3" id="KW-1015">Disulfide bond</keyword>
<dbReference type="GO" id="GO:0042124">
    <property type="term" value="F:1,3-beta-glucanosyltransferase activity"/>
    <property type="evidence" value="ECO:0007669"/>
    <property type="project" value="TreeGrafter"/>
</dbReference>
<evidence type="ECO:0000256" key="5">
    <source>
        <dbReference type="SAM" id="Phobius"/>
    </source>
</evidence>
<evidence type="ECO:0000256" key="6">
    <source>
        <dbReference type="SAM" id="SignalP"/>
    </source>
</evidence>
<dbReference type="PROSITE" id="PS00022">
    <property type="entry name" value="EGF_1"/>
    <property type="match status" value="1"/>
</dbReference>
<evidence type="ECO:0000256" key="2">
    <source>
        <dbReference type="ARBA" id="ARBA00022729"/>
    </source>
</evidence>
<keyword evidence="5" id="KW-0472">Membrane</keyword>
<comment type="caution">
    <text evidence="8">The sequence shown here is derived from an EMBL/GenBank/DDBJ whole genome shotgun (WGS) entry which is preliminary data.</text>
</comment>
<evidence type="ECO:0000256" key="1">
    <source>
        <dbReference type="ARBA" id="ARBA00007528"/>
    </source>
</evidence>
<dbReference type="InterPro" id="IPR017853">
    <property type="entry name" value="GH"/>
</dbReference>
<dbReference type="GO" id="GO:0005886">
    <property type="term" value="C:plasma membrane"/>
    <property type="evidence" value="ECO:0007669"/>
    <property type="project" value="TreeGrafter"/>
</dbReference>
<dbReference type="PANTHER" id="PTHR31468:SF2">
    <property type="entry name" value="1,3-BETA-GLUCANOSYLTRANSFERASE GAS1"/>
    <property type="match status" value="1"/>
</dbReference>
<protein>
    <submittedName>
        <fullName evidence="8">Glycoside hydrolase</fullName>
    </submittedName>
</protein>
<dbReference type="Pfam" id="PF03198">
    <property type="entry name" value="Glyco_hydro_72"/>
    <property type="match status" value="2"/>
</dbReference>
<dbReference type="InterPro" id="IPR004886">
    <property type="entry name" value="Glucanosyltransferase"/>
</dbReference>
<proteinExistence type="inferred from homology"/>
<evidence type="ECO:0000256" key="3">
    <source>
        <dbReference type="ARBA" id="ARBA00023157"/>
    </source>
</evidence>
<evidence type="ECO:0000256" key="4">
    <source>
        <dbReference type="ARBA" id="ARBA00023180"/>
    </source>
</evidence>
<sequence length="579" mass="62018">MRGMLRWAVALVAAALVAEAGKLNPIIVRGNKMYDSKTGTRFFMRGITYDYDVSDDHYNEWSKVAITTALAPIMGSFNTLRIYNVNPDKTYDQFMEHMDSIGVYVLISASPANVDYFGSYRYATITKSWGPDGAAVDGALQKDQTKTCYPALLLYFGKAIIKDFAKYDNTLGVLVANEILQYDLTAAACVKAYVSDLKNWMRVNVQKMRILPLAYAGADSAPKASPDLTAAAKAYQPDQYTVLKIMGLLCGDTMVNGVMQTSIDMYLVNEYRWCNDGTYATYEIFQKMAQGVPIVMGFGETGCDTLRPRKWTNVPYLFSSSTASKGFTDIFSGGYAYTFGSASLGSDTGYPLFTGGGKDIVSKPGTTPTADFTNLVAMFKANPSDVQKATFTQSDVCSWTPPSPGTPVTPLAAASGWLTTCTNPALLIKPTDKWTTNTRQGATCTKLGATCEVTVSSKLGTSEEDICGKVLEVVSGGGTCTPGSNSCGKYGQCTASADGKSSSCVCLGCWSGLSCSVLDESKCSQLSSDKDAPKYIFTGVGIFLGVMTLVFGGLGIVAGKKSQELKQAEKLAANQATSI</sequence>
<reference evidence="8 9" key="1">
    <citation type="journal article" date="2014" name="Genome Biol. Evol.">
        <title>The secreted proteins of Achlya hypogyna and Thraustotheca clavata identify the ancestral oomycete secretome and reveal gene acquisitions by horizontal gene transfer.</title>
        <authorList>
            <person name="Misner I."/>
            <person name="Blouin N."/>
            <person name="Leonard G."/>
            <person name="Richards T.A."/>
            <person name="Lane C.E."/>
        </authorList>
    </citation>
    <scope>NUCLEOTIDE SEQUENCE [LARGE SCALE GENOMIC DNA]</scope>
    <source>
        <strain evidence="8 9">ATCC 48635</strain>
    </source>
</reference>
<dbReference type="AlphaFoldDB" id="A0A1V9Z3W1"/>
<feature type="domain" description="EGF-like" evidence="7">
    <location>
        <begin position="504"/>
        <end position="515"/>
    </location>
</feature>
<keyword evidence="5" id="KW-1133">Transmembrane helix</keyword>
<comment type="similarity">
    <text evidence="1">Belongs to the glycosyl hydrolase 72 family.</text>
</comment>
<feature type="transmembrane region" description="Helical" evidence="5">
    <location>
        <begin position="535"/>
        <end position="557"/>
    </location>
</feature>
<evidence type="ECO:0000313" key="9">
    <source>
        <dbReference type="Proteomes" id="UP000243579"/>
    </source>
</evidence>
<keyword evidence="8" id="KW-0378">Hydrolase</keyword>
<dbReference type="PANTHER" id="PTHR31468">
    <property type="entry name" value="1,3-BETA-GLUCANOSYLTRANSFERASE GAS1"/>
    <property type="match status" value="1"/>
</dbReference>
<evidence type="ECO:0000259" key="7">
    <source>
        <dbReference type="PROSITE" id="PS00022"/>
    </source>
</evidence>
<dbReference type="GO" id="GO:0016787">
    <property type="term" value="F:hydrolase activity"/>
    <property type="evidence" value="ECO:0007669"/>
    <property type="project" value="UniProtKB-KW"/>
</dbReference>
<accession>A0A1V9Z3W1</accession>
<keyword evidence="2 6" id="KW-0732">Signal</keyword>
<feature type="chain" id="PRO_5025559284" evidence="6">
    <location>
        <begin position="21"/>
        <end position="579"/>
    </location>
</feature>
<dbReference type="EMBL" id="JNBR01000446">
    <property type="protein sequence ID" value="OQR92695.1"/>
    <property type="molecule type" value="Genomic_DNA"/>
</dbReference>
<gene>
    <name evidence="8" type="ORF">ACHHYP_03308</name>
</gene>
<feature type="signal peptide" evidence="6">
    <location>
        <begin position="1"/>
        <end position="20"/>
    </location>
</feature>
<keyword evidence="4" id="KW-0325">Glycoprotein</keyword>
<dbReference type="Proteomes" id="UP000243579">
    <property type="component" value="Unassembled WGS sequence"/>
</dbReference>
<name>A0A1V9Z3W1_ACHHY</name>
<dbReference type="OrthoDB" id="421038at2759"/>
<keyword evidence="5" id="KW-0812">Transmembrane</keyword>
<organism evidence="8 9">
    <name type="scientific">Achlya hypogyna</name>
    <name type="common">Oomycete</name>
    <name type="synonym">Protoachlya hypogyna</name>
    <dbReference type="NCBI Taxonomy" id="1202772"/>
    <lineage>
        <taxon>Eukaryota</taxon>
        <taxon>Sar</taxon>
        <taxon>Stramenopiles</taxon>
        <taxon>Oomycota</taxon>
        <taxon>Saprolegniomycetes</taxon>
        <taxon>Saprolegniales</taxon>
        <taxon>Achlyaceae</taxon>
        <taxon>Achlya</taxon>
    </lineage>
</organism>